<gene>
    <name evidence="3" type="ORF">DDZ44_07055</name>
</gene>
<organism evidence="3 4">
    <name type="scientific">Syntrophomonas wolfei</name>
    <dbReference type="NCBI Taxonomy" id="863"/>
    <lineage>
        <taxon>Bacteria</taxon>
        <taxon>Bacillati</taxon>
        <taxon>Bacillota</taxon>
        <taxon>Clostridia</taxon>
        <taxon>Eubacteriales</taxon>
        <taxon>Syntrophomonadaceae</taxon>
        <taxon>Syntrophomonas</taxon>
    </lineage>
</organism>
<evidence type="ECO:0000256" key="1">
    <source>
        <dbReference type="SAM" id="MobiDB-lite"/>
    </source>
</evidence>
<accession>A0A354YWF4</accession>
<dbReference type="InterPro" id="IPR036388">
    <property type="entry name" value="WH-like_DNA-bd_sf"/>
</dbReference>
<feature type="domain" description="Bacteriophage lambda Replication protein O N-terminal" evidence="2">
    <location>
        <begin position="10"/>
        <end position="91"/>
    </location>
</feature>
<dbReference type="Pfam" id="PF04492">
    <property type="entry name" value="Phage_rep_O"/>
    <property type="match status" value="1"/>
</dbReference>
<evidence type="ECO:0000259" key="2">
    <source>
        <dbReference type="Pfam" id="PF04492"/>
    </source>
</evidence>
<reference evidence="3 4" key="1">
    <citation type="journal article" date="2018" name="Nat. Biotechnol.">
        <title>A standardized bacterial taxonomy based on genome phylogeny substantially revises the tree of life.</title>
        <authorList>
            <person name="Parks D.H."/>
            <person name="Chuvochina M."/>
            <person name="Waite D.W."/>
            <person name="Rinke C."/>
            <person name="Skarshewski A."/>
            <person name="Chaumeil P.A."/>
            <person name="Hugenholtz P."/>
        </authorList>
    </citation>
    <scope>NUCLEOTIDE SEQUENCE [LARGE SCALE GENOMIC DNA]</scope>
    <source>
        <strain evidence="3">UBA10948</strain>
    </source>
</reference>
<name>A0A354YWF4_9FIRM</name>
<dbReference type="GO" id="GO:0006260">
    <property type="term" value="P:DNA replication"/>
    <property type="evidence" value="ECO:0007669"/>
    <property type="project" value="InterPro"/>
</dbReference>
<protein>
    <recommendedName>
        <fullName evidence="2">Bacteriophage lambda Replication protein O N-terminal domain-containing protein</fullName>
    </recommendedName>
</protein>
<dbReference type="AlphaFoldDB" id="A0A354YWF4"/>
<proteinExistence type="predicted"/>
<dbReference type="Gene3D" id="1.10.10.10">
    <property type="entry name" value="Winged helix-like DNA-binding domain superfamily/Winged helix DNA-binding domain"/>
    <property type="match status" value="1"/>
</dbReference>
<evidence type="ECO:0000313" key="3">
    <source>
        <dbReference type="EMBL" id="HBK53675.1"/>
    </source>
</evidence>
<dbReference type="Proteomes" id="UP000263273">
    <property type="component" value="Unassembled WGS sequence"/>
</dbReference>
<sequence>MPRGDRELFKADCEDGYTRIANLILEALSMVKINRTQTGICLFLLRRTYGWNRSHDAISLGDFAAACGTSKTYVARQLGDLLDKKIVCRLSYEPGKTPVYAFSTNIAEWDGACINLQTLADNDREGLYECTPLDVPYHSNSSGDGLSNQTTGEGCGLSDRISYGLSNRTRGGLSDQTTPNQTQKCAESMIEPSLKTVGKTIKEKEVFSSDTVQYQLAELLLIKILEHLPGYKKPNLQKWAKSMDSLLRLDKRPPEEVKAVILFAQGNPFWQANILSVDKLRKHYDRLNLKRIQQRAGPGQKTNQGKQGNTANEGNEYERFFQ</sequence>
<feature type="compositionally biased region" description="Polar residues" evidence="1">
    <location>
        <begin position="300"/>
        <end position="313"/>
    </location>
</feature>
<dbReference type="InterPro" id="IPR006497">
    <property type="entry name" value="Phage_lambda_VrpO_N"/>
</dbReference>
<feature type="region of interest" description="Disordered" evidence="1">
    <location>
        <begin position="291"/>
        <end position="322"/>
    </location>
</feature>
<dbReference type="EMBL" id="DNZF01000155">
    <property type="protein sequence ID" value="HBK53675.1"/>
    <property type="molecule type" value="Genomic_DNA"/>
</dbReference>
<evidence type="ECO:0000313" key="4">
    <source>
        <dbReference type="Proteomes" id="UP000263273"/>
    </source>
</evidence>
<comment type="caution">
    <text evidence="3">The sequence shown here is derived from an EMBL/GenBank/DDBJ whole genome shotgun (WGS) entry which is preliminary data.</text>
</comment>